<feature type="compositionally biased region" description="Low complexity" evidence="4">
    <location>
        <begin position="1"/>
        <end position="10"/>
    </location>
</feature>
<dbReference type="InParanoid" id="G0PFH3"/>
<dbReference type="PROSITE" id="PS50106">
    <property type="entry name" value="PDZ"/>
    <property type="match status" value="2"/>
</dbReference>
<dbReference type="AlphaFoldDB" id="G0PFH3"/>
<dbReference type="STRING" id="135651.G0PFH3"/>
<evidence type="ECO:0000313" key="8">
    <source>
        <dbReference type="Proteomes" id="UP000008068"/>
    </source>
</evidence>
<dbReference type="SMART" id="SM00462">
    <property type="entry name" value="PTB"/>
    <property type="match status" value="1"/>
</dbReference>
<dbReference type="EMBL" id="GL380364">
    <property type="protein sequence ID" value="EGT53789.1"/>
    <property type="molecule type" value="Genomic_DNA"/>
</dbReference>
<protein>
    <submittedName>
        <fullName evidence="7">Uncharacterized protein</fullName>
    </submittedName>
</protein>
<dbReference type="GO" id="GO:0005737">
    <property type="term" value="C:cytoplasm"/>
    <property type="evidence" value="ECO:0007669"/>
    <property type="project" value="TreeGrafter"/>
</dbReference>
<evidence type="ECO:0000256" key="2">
    <source>
        <dbReference type="ARBA" id="ARBA00022553"/>
    </source>
</evidence>
<organism evidence="8">
    <name type="scientific">Caenorhabditis brenneri</name>
    <name type="common">Nematode worm</name>
    <dbReference type="NCBI Taxonomy" id="135651"/>
    <lineage>
        <taxon>Eukaryota</taxon>
        <taxon>Metazoa</taxon>
        <taxon>Ecdysozoa</taxon>
        <taxon>Nematoda</taxon>
        <taxon>Chromadorea</taxon>
        <taxon>Rhabditida</taxon>
        <taxon>Rhabditina</taxon>
        <taxon>Rhabditomorpha</taxon>
        <taxon>Rhabditoidea</taxon>
        <taxon>Rhabditidae</taxon>
        <taxon>Peloderinae</taxon>
        <taxon>Caenorhabditis</taxon>
    </lineage>
</organism>
<dbReference type="InterPro" id="IPR001478">
    <property type="entry name" value="PDZ"/>
</dbReference>
<dbReference type="Proteomes" id="UP000008068">
    <property type="component" value="Unassembled WGS sequence"/>
</dbReference>
<dbReference type="PROSITE" id="PS01179">
    <property type="entry name" value="PID"/>
    <property type="match status" value="1"/>
</dbReference>
<dbReference type="PANTHER" id="PTHR12345:SF16">
    <property type="entry name" value="X11L, ISOFORM F-RELATED"/>
    <property type="match status" value="1"/>
</dbReference>
<evidence type="ECO:0000259" key="5">
    <source>
        <dbReference type="PROSITE" id="PS01179"/>
    </source>
</evidence>
<proteinExistence type="predicted"/>
<evidence type="ECO:0000259" key="6">
    <source>
        <dbReference type="PROSITE" id="PS50106"/>
    </source>
</evidence>
<feature type="compositionally biased region" description="Basic and acidic residues" evidence="4">
    <location>
        <begin position="500"/>
        <end position="515"/>
    </location>
</feature>
<keyword evidence="1" id="KW-0813">Transport</keyword>
<reference evidence="8" key="1">
    <citation type="submission" date="2011-07" db="EMBL/GenBank/DDBJ databases">
        <authorList>
            <consortium name="Caenorhabditis brenneri Sequencing and Analysis Consortium"/>
            <person name="Wilson R.K."/>
        </authorList>
    </citation>
    <scope>NUCLEOTIDE SEQUENCE [LARGE SCALE GENOMIC DNA]</scope>
    <source>
        <strain evidence="8">PB2801</strain>
    </source>
</reference>
<dbReference type="CDD" id="cd06793">
    <property type="entry name" value="PDZ2_APBA1_3-like"/>
    <property type="match status" value="1"/>
</dbReference>
<dbReference type="GO" id="GO:0043197">
    <property type="term" value="C:dendritic spine"/>
    <property type="evidence" value="ECO:0007669"/>
    <property type="project" value="TreeGrafter"/>
</dbReference>
<dbReference type="Gene3D" id="2.30.42.10">
    <property type="match status" value="2"/>
</dbReference>
<feature type="compositionally biased region" description="Pro residues" evidence="4">
    <location>
        <begin position="360"/>
        <end position="388"/>
    </location>
</feature>
<dbReference type="InterPro" id="IPR036034">
    <property type="entry name" value="PDZ_sf"/>
</dbReference>
<dbReference type="Pfam" id="PF00640">
    <property type="entry name" value="PID"/>
    <property type="match status" value="1"/>
</dbReference>
<keyword evidence="2" id="KW-0597">Phosphoprotein</keyword>
<keyword evidence="3" id="KW-0677">Repeat</keyword>
<keyword evidence="8" id="KW-1185">Reference proteome</keyword>
<dbReference type="Pfam" id="PF00595">
    <property type="entry name" value="PDZ"/>
    <property type="match status" value="2"/>
</dbReference>
<evidence type="ECO:0000256" key="3">
    <source>
        <dbReference type="ARBA" id="ARBA00022737"/>
    </source>
</evidence>
<evidence type="ECO:0000256" key="1">
    <source>
        <dbReference type="ARBA" id="ARBA00022448"/>
    </source>
</evidence>
<dbReference type="SUPFAM" id="SSF50156">
    <property type="entry name" value="PDZ domain-like"/>
    <property type="match status" value="2"/>
</dbReference>
<sequence>MSSEATAATSPEHEATPTPPPPLSKGGGAGGGGEQQQVPFQMIPPGHFFANPFMNPYVPAPGPQEGGTQEGGASSSHRSEEDNGRQTAGSVVVSSNVSPNHQREQKPTEESKEASTSPEVSGLVENATDDVLLPTSSESTAIPDEESPSPGEEKPEEKRKLSGDRTDSLIRKQMNEMEKEITRRSQNKNIKKSGLSYTAPPAAPTTVEKAVPKESLNQLRSSFNLPEDSPTVGPVPSSTPPVQPAPQQQFANNSMFAGNFAAQNAFVQMTPQAPFGTAPGFQMMQPHQHNLFMQQPNPTFVNNGTNPFLQNQPPLPNFVQNGTAPLVPTVTTQQFTPEQLAAAFAQQQIAQQAQAAPTPFDAPPPSTSQATVPPPTGGLAPPPPPSHPIPRRISGGSWPEENKENGSTTTSGTNGTTGAPSTSTGTDDPVWVLRDSYLKKMQREQRTSEEEEMNWHEAATAAQEAAENGGGDEQEEQETDRLLNGGPSGGTKGGIGGTLNDRRGSVDKKKNSKETMVHEPAVLIEGVLFRARYLGSTQMLCESRGSKAARMAQAQEAVARVKAPEGDVQPSTEIDLFISTEKIMVLNTDLQRISDTDVRQDILMDHALRTISYIADIGDLVVLMARRMSTSHSDESCSDGDSNSGGVRKTPKVICHVFESDEASFIAQSIGQAFQVAYVEFLRANGIDDPSYLRQIDYQEVLNSQELLGDELEMFAKKETQKEVVVPKKAGEPLGIVVVESGWGSMLPTVVLAHMNPIGPAAHSNKLNIGDQIININGISLVGLPLSAAQTQIKNMKTATAVRMTVVSTPPVVEVRIRRPDTKYQLGFSVQNGVICSLLRGGIAERGGIRVGHRIIEINGTSVVAVAHDRIVNMLATAVGEIHMKTMPTSMFRLLTGQEQPQYI</sequence>
<dbReference type="CDD" id="cd06720">
    <property type="entry name" value="PDZ1_APBA1_3-like"/>
    <property type="match status" value="1"/>
</dbReference>
<dbReference type="FunFam" id="2.30.29.30:FF:000207">
    <property type="entry name" value="Protein CBR-LIN-10, isoform a"/>
    <property type="match status" value="1"/>
</dbReference>
<dbReference type="PANTHER" id="PTHR12345">
    <property type="entry name" value="SYNTENIN RELATED"/>
    <property type="match status" value="1"/>
</dbReference>
<name>G0PFH3_CAEBE</name>
<feature type="domain" description="PDZ" evidence="6">
    <location>
        <begin position="814"/>
        <end position="890"/>
    </location>
</feature>
<dbReference type="SUPFAM" id="SSF50729">
    <property type="entry name" value="PH domain-like"/>
    <property type="match status" value="1"/>
</dbReference>
<evidence type="ECO:0000256" key="4">
    <source>
        <dbReference type="SAM" id="MobiDB-lite"/>
    </source>
</evidence>
<feature type="domain" description="PID" evidence="5">
    <location>
        <begin position="526"/>
        <end position="710"/>
    </location>
</feature>
<dbReference type="FunCoup" id="G0PFH3">
    <property type="interactions" value="106"/>
</dbReference>
<feature type="compositionally biased region" description="Basic and acidic residues" evidence="4">
    <location>
        <begin position="101"/>
        <end position="113"/>
    </location>
</feature>
<feature type="region of interest" description="Disordered" evidence="4">
    <location>
        <begin position="1"/>
        <end position="209"/>
    </location>
</feature>
<dbReference type="eggNOG" id="KOG3605">
    <property type="taxonomic scope" value="Eukaryota"/>
</dbReference>
<dbReference type="InterPro" id="IPR006020">
    <property type="entry name" value="PTB/PI_dom"/>
</dbReference>
<dbReference type="CDD" id="cd01208">
    <property type="entry name" value="PTB_X11"/>
    <property type="match status" value="1"/>
</dbReference>
<feature type="compositionally biased region" description="Gly residues" evidence="4">
    <location>
        <begin position="486"/>
        <end position="497"/>
    </location>
</feature>
<dbReference type="SMART" id="SM00228">
    <property type="entry name" value="PDZ"/>
    <property type="match status" value="2"/>
</dbReference>
<dbReference type="InterPro" id="IPR051230">
    <property type="entry name" value="APP-Binding"/>
</dbReference>
<feature type="compositionally biased region" description="Low complexity" evidence="4">
    <location>
        <begin position="406"/>
        <end position="426"/>
    </location>
</feature>
<feature type="compositionally biased region" description="Low complexity" evidence="4">
    <location>
        <begin position="457"/>
        <end position="467"/>
    </location>
</feature>
<dbReference type="OrthoDB" id="5987010at2759"/>
<feature type="domain" description="PDZ" evidence="6">
    <location>
        <begin position="723"/>
        <end position="808"/>
    </location>
</feature>
<dbReference type="Gene3D" id="2.30.29.30">
    <property type="entry name" value="Pleckstrin-homology domain (PH domain)/Phosphotyrosine-binding domain (PTB)"/>
    <property type="match status" value="1"/>
</dbReference>
<dbReference type="InterPro" id="IPR011993">
    <property type="entry name" value="PH-like_dom_sf"/>
</dbReference>
<dbReference type="FunFam" id="2.30.42.10:FF:000007">
    <property type="entry name" value="Amyloid beta A4 protein-binding family A member"/>
    <property type="match status" value="1"/>
</dbReference>
<dbReference type="GO" id="GO:0005886">
    <property type="term" value="C:plasma membrane"/>
    <property type="evidence" value="ECO:0007669"/>
    <property type="project" value="TreeGrafter"/>
</dbReference>
<feature type="compositionally biased region" description="Basic and acidic residues" evidence="4">
    <location>
        <begin position="436"/>
        <end position="448"/>
    </location>
</feature>
<feature type="compositionally biased region" description="Gly residues" evidence="4">
    <location>
        <begin position="25"/>
        <end position="34"/>
    </location>
</feature>
<accession>G0PFH3</accession>
<dbReference type="GO" id="GO:0007268">
    <property type="term" value="P:chemical synaptic transmission"/>
    <property type="evidence" value="ECO:0007669"/>
    <property type="project" value="TreeGrafter"/>
</dbReference>
<feature type="region of interest" description="Disordered" evidence="4">
    <location>
        <begin position="224"/>
        <end position="245"/>
    </location>
</feature>
<evidence type="ECO:0000313" key="7">
    <source>
        <dbReference type="EMBL" id="EGT53789.1"/>
    </source>
</evidence>
<gene>
    <name evidence="7" type="ORF">CAEBREN_13945</name>
</gene>
<dbReference type="HOGENOM" id="CLU_320850_0_0_1"/>
<feature type="compositionally biased region" description="Basic and acidic residues" evidence="4">
    <location>
        <begin position="151"/>
        <end position="183"/>
    </location>
</feature>
<feature type="region of interest" description="Disordered" evidence="4">
    <location>
        <begin position="351"/>
        <end position="515"/>
    </location>
</feature>